<comment type="catalytic activity">
    <reaction evidence="7 9">
        <text>N-(5-phospho-beta-D-ribosyl)anthranilate + diphosphate = 5-phospho-alpha-D-ribose 1-diphosphate + anthranilate</text>
        <dbReference type="Rhea" id="RHEA:11768"/>
        <dbReference type="ChEBI" id="CHEBI:16567"/>
        <dbReference type="ChEBI" id="CHEBI:18277"/>
        <dbReference type="ChEBI" id="CHEBI:33019"/>
        <dbReference type="ChEBI" id="CHEBI:58017"/>
        <dbReference type="EC" id="2.4.2.18"/>
    </reaction>
</comment>
<keyword evidence="3 9" id="KW-0328">Glycosyltransferase</keyword>
<keyword evidence="2 9" id="KW-0028">Amino-acid biosynthesis</keyword>
<evidence type="ECO:0000259" key="10">
    <source>
        <dbReference type="Pfam" id="PF00591"/>
    </source>
</evidence>
<evidence type="ECO:0000256" key="2">
    <source>
        <dbReference type="ARBA" id="ARBA00022605"/>
    </source>
</evidence>
<feature type="binding site" evidence="9">
    <location>
        <position position="124"/>
    </location>
    <ligand>
        <name>5-phospho-alpha-D-ribose 1-diphosphate</name>
        <dbReference type="ChEBI" id="CHEBI:58017"/>
    </ligand>
</feature>
<evidence type="ECO:0000259" key="11">
    <source>
        <dbReference type="Pfam" id="PF02885"/>
    </source>
</evidence>
<comment type="caution">
    <text evidence="9">Lacks conserved residue(s) required for the propagation of feature annotation.</text>
</comment>
<dbReference type="GO" id="GO:0000162">
    <property type="term" value="P:L-tryptophan biosynthetic process"/>
    <property type="evidence" value="ECO:0007669"/>
    <property type="project" value="UniProtKB-UniRule"/>
</dbReference>
<dbReference type="InterPro" id="IPR035902">
    <property type="entry name" value="Nuc_phospho_transferase"/>
</dbReference>
<comment type="similarity">
    <text evidence="9">Belongs to the anthranilate phosphoribosyltransferase family.</text>
</comment>
<dbReference type="SUPFAM" id="SSF47648">
    <property type="entry name" value="Nucleoside phosphorylase/phosphoribosyltransferase N-terminal domain"/>
    <property type="match status" value="1"/>
</dbReference>
<organism evidence="12">
    <name type="scientific">Nakamurella sp. A5-74</name>
    <dbReference type="NCBI Taxonomy" id="3158264"/>
    <lineage>
        <taxon>Bacteria</taxon>
        <taxon>Bacillati</taxon>
        <taxon>Actinomycetota</taxon>
        <taxon>Actinomycetes</taxon>
        <taxon>Nakamurellales</taxon>
        <taxon>Nakamurellaceae</taxon>
        <taxon>Nakamurella</taxon>
    </lineage>
</organism>
<dbReference type="Gene3D" id="1.20.970.10">
    <property type="entry name" value="Transferase, Pyrimidine Nucleoside Phosphorylase, Chain C"/>
    <property type="match status" value="1"/>
</dbReference>
<comment type="cofactor">
    <cofactor evidence="9">
        <name>Mg(2+)</name>
        <dbReference type="ChEBI" id="CHEBI:18420"/>
    </cofactor>
    <text evidence="9">Binds 2 magnesium ions per monomer.</text>
</comment>
<evidence type="ECO:0000256" key="8">
    <source>
        <dbReference type="ARBA" id="ARBA00061188"/>
    </source>
</evidence>
<dbReference type="InterPro" id="IPR036320">
    <property type="entry name" value="Glycosyl_Trfase_fam3_N_dom_sf"/>
</dbReference>
<dbReference type="FunFam" id="3.40.1030.10:FF:000002">
    <property type="entry name" value="Anthranilate phosphoribosyltransferase"/>
    <property type="match status" value="1"/>
</dbReference>
<evidence type="ECO:0000256" key="9">
    <source>
        <dbReference type="HAMAP-Rule" id="MF_00211"/>
    </source>
</evidence>
<feature type="binding site" evidence="9">
    <location>
        <position position="228"/>
    </location>
    <ligand>
        <name>Mg(2+)</name>
        <dbReference type="ChEBI" id="CHEBI:18420"/>
        <label>2</label>
    </ligand>
</feature>
<evidence type="ECO:0000256" key="5">
    <source>
        <dbReference type="ARBA" id="ARBA00022822"/>
    </source>
</evidence>
<dbReference type="InterPro" id="IPR017459">
    <property type="entry name" value="Glycosyl_Trfase_fam3_N_dom"/>
</dbReference>
<dbReference type="GO" id="GO:0004048">
    <property type="term" value="F:anthranilate phosphoribosyltransferase activity"/>
    <property type="evidence" value="ECO:0007669"/>
    <property type="project" value="UniProtKB-UniRule"/>
</dbReference>
<dbReference type="SUPFAM" id="SSF52418">
    <property type="entry name" value="Nucleoside phosphorylase/phosphoribosyltransferase catalytic domain"/>
    <property type="match status" value="1"/>
</dbReference>
<protein>
    <recommendedName>
        <fullName evidence="9">Anthranilate phosphoribosyltransferase</fullName>
        <ecNumber evidence="9">2.4.2.18</ecNumber>
    </recommendedName>
</protein>
<dbReference type="PANTHER" id="PTHR43285">
    <property type="entry name" value="ANTHRANILATE PHOSPHORIBOSYLTRANSFERASE"/>
    <property type="match status" value="1"/>
</dbReference>
<feature type="binding site" evidence="9">
    <location>
        <position position="84"/>
    </location>
    <ligand>
        <name>anthranilate</name>
        <dbReference type="ChEBI" id="CHEBI:16567"/>
        <label>1</label>
    </ligand>
</feature>
<feature type="domain" description="Glycosyl transferase family 3 N-terminal" evidence="11">
    <location>
        <begin position="9"/>
        <end position="70"/>
    </location>
</feature>
<dbReference type="GO" id="GO:0000287">
    <property type="term" value="F:magnesium ion binding"/>
    <property type="evidence" value="ECO:0007669"/>
    <property type="project" value="UniProtKB-UniRule"/>
</dbReference>
<keyword evidence="4 9" id="KW-0808">Transferase</keyword>
<evidence type="ECO:0000256" key="1">
    <source>
        <dbReference type="ARBA" id="ARBA00004907"/>
    </source>
</evidence>
<name>A0AAU8DV28_9ACTN</name>
<dbReference type="RefSeq" id="WP_353651494.1">
    <property type="nucleotide sequence ID" value="NZ_CP159218.1"/>
</dbReference>
<feature type="binding site" evidence="9">
    <location>
        <begin position="87"/>
        <end position="88"/>
    </location>
    <ligand>
        <name>5-phospho-alpha-D-ribose 1-diphosphate</name>
        <dbReference type="ChEBI" id="CHEBI:58017"/>
    </ligand>
</feature>
<evidence type="ECO:0000256" key="3">
    <source>
        <dbReference type="ARBA" id="ARBA00022676"/>
    </source>
</evidence>
<comment type="function">
    <text evidence="9">Catalyzes the transfer of the phosphoribosyl group of 5-phosphorylribose-1-pyrophosphate (PRPP) to anthranilate to yield N-(5'-phosphoribosyl)-anthranilate (PRA).</text>
</comment>
<dbReference type="AlphaFoldDB" id="A0AAU8DV28"/>
<evidence type="ECO:0000256" key="7">
    <source>
        <dbReference type="ARBA" id="ARBA00052328"/>
    </source>
</evidence>
<dbReference type="NCBIfam" id="TIGR01245">
    <property type="entry name" value="trpD"/>
    <property type="match status" value="1"/>
</dbReference>
<feature type="binding site" evidence="9">
    <location>
        <begin position="94"/>
        <end position="97"/>
    </location>
    <ligand>
        <name>5-phospho-alpha-D-ribose 1-diphosphate</name>
        <dbReference type="ChEBI" id="CHEBI:58017"/>
    </ligand>
</feature>
<proteinExistence type="inferred from homology"/>
<evidence type="ECO:0000313" key="12">
    <source>
        <dbReference type="EMBL" id="XCG65890.1"/>
    </source>
</evidence>
<dbReference type="HAMAP" id="MF_00211">
    <property type="entry name" value="TrpD"/>
    <property type="match status" value="1"/>
</dbReference>
<keyword evidence="6 9" id="KW-0057">Aromatic amino acid biosynthesis</keyword>
<keyword evidence="9" id="KW-0460">Magnesium</keyword>
<dbReference type="Pfam" id="PF02885">
    <property type="entry name" value="Glycos_trans_3N"/>
    <property type="match status" value="1"/>
</dbReference>
<comment type="pathway">
    <text evidence="1 9">Amino-acid biosynthesis; L-tryptophan biosynthesis; L-tryptophan from chorismate: step 2/5.</text>
</comment>
<dbReference type="GO" id="GO:0005829">
    <property type="term" value="C:cytosol"/>
    <property type="evidence" value="ECO:0007669"/>
    <property type="project" value="TreeGrafter"/>
</dbReference>
<feature type="binding site" evidence="9">
    <location>
        <position position="84"/>
    </location>
    <ligand>
        <name>5-phospho-alpha-D-ribose 1-diphosphate</name>
        <dbReference type="ChEBI" id="CHEBI:58017"/>
    </ligand>
</feature>
<reference evidence="12" key="1">
    <citation type="submission" date="2024-05" db="EMBL/GenBank/DDBJ databases">
        <authorList>
            <person name="Cai S.Y."/>
            <person name="Jin L.M."/>
            <person name="Li H.R."/>
        </authorList>
    </citation>
    <scope>NUCLEOTIDE SEQUENCE</scope>
    <source>
        <strain evidence="12">A5-74</strain>
    </source>
</reference>
<dbReference type="Gene3D" id="3.40.1030.10">
    <property type="entry name" value="Nucleoside phosphorylase/phosphoribosyltransferase catalytic domain"/>
    <property type="match status" value="1"/>
</dbReference>
<feature type="binding site" evidence="9">
    <location>
        <position position="96"/>
    </location>
    <ligand>
        <name>Mg(2+)</name>
        <dbReference type="ChEBI" id="CHEBI:18420"/>
        <label>1</label>
    </ligand>
</feature>
<evidence type="ECO:0000256" key="6">
    <source>
        <dbReference type="ARBA" id="ARBA00023141"/>
    </source>
</evidence>
<feature type="binding site" evidence="9">
    <location>
        <position position="92"/>
    </location>
    <ligand>
        <name>5-phospho-alpha-D-ribose 1-diphosphate</name>
        <dbReference type="ChEBI" id="CHEBI:58017"/>
    </ligand>
</feature>
<feature type="binding site" evidence="9">
    <location>
        <position position="229"/>
    </location>
    <ligand>
        <name>Mg(2+)</name>
        <dbReference type="ChEBI" id="CHEBI:18420"/>
        <label>2</label>
    </ligand>
</feature>
<dbReference type="Pfam" id="PF00591">
    <property type="entry name" value="Glycos_transf_3"/>
    <property type="match status" value="1"/>
</dbReference>
<feature type="binding site" evidence="9">
    <location>
        <begin position="112"/>
        <end position="120"/>
    </location>
    <ligand>
        <name>5-phospho-alpha-D-ribose 1-diphosphate</name>
        <dbReference type="ChEBI" id="CHEBI:58017"/>
    </ligand>
</feature>
<feature type="binding site" evidence="9">
    <location>
        <position position="229"/>
    </location>
    <ligand>
        <name>Mg(2+)</name>
        <dbReference type="ChEBI" id="CHEBI:18420"/>
        <label>1</label>
    </ligand>
</feature>
<feature type="binding site" evidence="9">
    <location>
        <position position="170"/>
    </location>
    <ligand>
        <name>anthranilate</name>
        <dbReference type="ChEBI" id="CHEBI:16567"/>
        <label>2</label>
    </ligand>
</feature>
<dbReference type="PANTHER" id="PTHR43285:SF2">
    <property type="entry name" value="ANTHRANILATE PHOSPHORIBOSYLTRANSFERASE"/>
    <property type="match status" value="1"/>
</dbReference>
<dbReference type="InterPro" id="IPR000312">
    <property type="entry name" value="Glycosyl_Trfase_fam3"/>
</dbReference>
<accession>A0AAU8DV28</accession>
<comment type="subunit">
    <text evidence="9">Homodimer.</text>
</comment>
<evidence type="ECO:0000256" key="4">
    <source>
        <dbReference type="ARBA" id="ARBA00022679"/>
    </source>
</evidence>
<gene>
    <name evidence="9 12" type="primary">trpD</name>
    <name evidence="12" type="ORF">ABLG96_13235</name>
</gene>
<feature type="binding site" evidence="9">
    <location>
        <position position="115"/>
    </location>
    <ligand>
        <name>anthranilate</name>
        <dbReference type="ChEBI" id="CHEBI:16567"/>
        <label>1</label>
    </ligand>
</feature>
<dbReference type="InterPro" id="IPR005940">
    <property type="entry name" value="Anthranilate_Pribosyl_Tfrase"/>
</dbReference>
<dbReference type="EC" id="2.4.2.18" evidence="9"/>
<keyword evidence="9" id="KW-0479">Metal-binding</keyword>
<dbReference type="EMBL" id="CP159218">
    <property type="protein sequence ID" value="XCG65890.1"/>
    <property type="molecule type" value="Genomic_DNA"/>
</dbReference>
<keyword evidence="5 9" id="KW-0822">Tryptophan biosynthesis</keyword>
<feature type="domain" description="Glycosyl transferase family 3" evidence="10">
    <location>
        <begin position="77"/>
        <end position="342"/>
    </location>
</feature>
<sequence>MHVTRSWPSLLTQLLDGDDLSADDTAWVMDRIMTGESTPAQLAAFAVALRAKGETADEVQGLADSMLGHAVRVRHEARAVDIVGTGGDRSNTVNISTMAAVIIAAAGVPVIKHGNRAASSLCGSADLLEGLGISISLGPDAIEQTLQEVGIGFCFAATYHPSYRHASAPRREMGIPTVFNFLGPLTNPAQPAAGAIGCGSAVMAPVMAQVFARRDADVLVFRGDDGLDELTTTTTSTIWVVTGGRVWQTQLDPQLLGLAASEPTDLLGGDVATNVAVARALFDGRPGPVRDAVLLNAAAAIAAFDGLGDLTALVERDRVDGLHRKVAAGIQRAAAAVDSGAAGDLALAWARLSTELAGS</sequence>
<comment type="similarity">
    <text evidence="8">In the C-terminal section; belongs to the anthranilate phosphoribosyltransferase family.</text>
</comment>